<dbReference type="Proteomes" id="UP000018439">
    <property type="component" value="Chromosome"/>
</dbReference>
<proteinExistence type="predicted"/>
<dbReference type="OrthoDB" id="9769453at2"/>
<dbReference type="Pfam" id="PF13941">
    <property type="entry name" value="MutL"/>
    <property type="match status" value="1"/>
</dbReference>
<dbReference type="InterPro" id="IPR043129">
    <property type="entry name" value="ATPase_NBD"/>
</dbReference>
<dbReference type="NCBIfam" id="NF040745">
    <property type="entry name" value="accessory_GlmL"/>
    <property type="match status" value="1"/>
</dbReference>
<dbReference type="SUPFAM" id="SSF53067">
    <property type="entry name" value="Actin-like ATPase domain"/>
    <property type="match status" value="1"/>
</dbReference>
<dbReference type="EMBL" id="CM001167">
    <property type="protein sequence ID" value="EGJ71332.1"/>
    <property type="molecule type" value="Genomic_DNA"/>
</dbReference>
<name>F3ZU87_9BACE</name>
<dbReference type="eggNOG" id="COG0849">
    <property type="taxonomic scope" value="Bacteria"/>
</dbReference>
<dbReference type="InterPro" id="IPR006230">
    <property type="entry name" value="MutL"/>
</dbReference>
<accession>F3ZU87</accession>
<evidence type="ECO:0000313" key="1">
    <source>
        <dbReference type="EMBL" id="EGJ71332.1"/>
    </source>
</evidence>
<protein>
    <recommendedName>
        <fullName evidence="3">DNA mismatch repair protein MutL</fullName>
    </recommendedName>
</protein>
<organism evidence="1 2">
    <name type="scientific">Bacteroides coprosuis DSM 18011</name>
    <dbReference type="NCBI Taxonomy" id="679937"/>
    <lineage>
        <taxon>Bacteria</taxon>
        <taxon>Pseudomonadati</taxon>
        <taxon>Bacteroidota</taxon>
        <taxon>Bacteroidia</taxon>
        <taxon>Bacteroidales</taxon>
        <taxon>Bacteroidaceae</taxon>
        <taxon>Bacteroides</taxon>
    </lineage>
</organism>
<keyword evidence="2" id="KW-1185">Reference proteome</keyword>
<dbReference type="PIRSF" id="PIRSF004729">
    <property type="entry name" value="MutL"/>
    <property type="match status" value="1"/>
</dbReference>
<dbReference type="AlphaFoldDB" id="F3ZU87"/>
<evidence type="ECO:0000313" key="2">
    <source>
        <dbReference type="Proteomes" id="UP000018439"/>
    </source>
</evidence>
<reference evidence="1 2" key="1">
    <citation type="journal article" date="2011" name="Stand. Genomic Sci.">
        <title>Non-contiguous finished genome sequence of Bacteroides coprosuis type strain (PC139).</title>
        <authorList>
            <person name="Land M."/>
            <person name="Held B."/>
            <person name="Gronow S."/>
            <person name="Abt B."/>
            <person name="Lucas S."/>
            <person name="Del Rio T.G."/>
            <person name="Nolan M."/>
            <person name="Tice H."/>
            <person name="Cheng J.F."/>
            <person name="Pitluck S."/>
            <person name="Liolios K."/>
            <person name="Pagani I."/>
            <person name="Ivanova N."/>
            <person name="Mavromatis K."/>
            <person name="Mikhailova N."/>
            <person name="Pati A."/>
            <person name="Tapia R."/>
            <person name="Han C."/>
            <person name="Goodwin L."/>
            <person name="Chen A."/>
            <person name="Palaniappan K."/>
            <person name="Hauser L."/>
            <person name="Brambilla E.M."/>
            <person name="Rohde M."/>
            <person name="Goker M."/>
            <person name="Detter J.C."/>
            <person name="Woyke T."/>
            <person name="Bristow J."/>
            <person name="Eisen J.A."/>
            <person name="Markowitz V."/>
            <person name="Hugenholtz P."/>
            <person name="Kyrpides N.C."/>
            <person name="Klenk H.P."/>
            <person name="Lapidus A."/>
        </authorList>
    </citation>
    <scope>NUCLEOTIDE SEQUENCE</scope>
    <source>
        <strain evidence="1 2">DSM 18011</strain>
    </source>
</reference>
<dbReference type="NCBIfam" id="TIGR01319">
    <property type="entry name" value="glmL_fam"/>
    <property type="match status" value="1"/>
</dbReference>
<dbReference type="HOGENOM" id="CLU_046680_0_0_10"/>
<gene>
    <name evidence="1" type="ORF">Bcop_1128</name>
</gene>
<evidence type="ECO:0008006" key="3">
    <source>
        <dbReference type="Google" id="ProtNLM"/>
    </source>
</evidence>
<dbReference type="STRING" id="679937.Bcop_1128"/>
<sequence>MKYLTIDFGSTYTKLTAIDGNQAEILGTASSFTTIETDVMVGFNKALQKLESKIGEFKYDKLLCCSSAAGGLKMVALGLVPELTAKAAKMAAASAGAKVVKTYAYEISKFEQDEIAQIKPDLVLLCGGTDGGNKEVIIANAKRLAQIPEKFAVIVAGNKSASYDLEEVFKNADKPYVITENVMPEFNKLNIDPAKQCIKDLFISRIIDAKGLSKAQALTPYKIIPTPLAVLNGCELLSKGTLKTSGVGDLLAVDIGGATTDIYSMSKGHPTMDSVMYKGLPEPYNKRTVEGDLGMRYSLAALLDEVNLDLLEMQSGIKAQEYKDWVAKCTSNPDLLAEENSQEQKIEENLARMAVDIAVERHAGIYAQAFTPMGEVFTLVGKDLAEVPYVIGIGGVIVNSKSPTHILEGAKAKPMDYVHPKPKNPSYMLDQKYIFGAMGLLSAVDPELALSLLKKEIIKITDKETNTHENHK</sequence>